<evidence type="ECO:0000313" key="1">
    <source>
        <dbReference type="EMBL" id="QXM25844.1"/>
    </source>
</evidence>
<name>A0A975U3Y8_9PROT</name>
<proteinExistence type="predicted"/>
<evidence type="ECO:0008006" key="3">
    <source>
        <dbReference type="Google" id="ProtNLM"/>
    </source>
</evidence>
<organism evidence="1 2">
    <name type="scientific">Elioraea tepida</name>
    <dbReference type="NCBI Taxonomy" id="2843330"/>
    <lineage>
        <taxon>Bacteria</taxon>
        <taxon>Pseudomonadati</taxon>
        <taxon>Pseudomonadota</taxon>
        <taxon>Alphaproteobacteria</taxon>
        <taxon>Acetobacterales</taxon>
        <taxon>Elioraeaceae</taxon>
        <taxon>Elioraea</taxon>
    </lineage>
</organism>
<dbReference type="Proteomes" id="UP000694001">
    <property type="component" value="Chromosome"/>
</dbReference>
<dbReference type="KEGG" id="elio:KO353_06490"/>
<dbReference type="EMBL" id="CP076448">
    <property type="protein sequence ID" value="QXM25844.1"/>
    <property type="molecule type" value="Genomic_DNA"/>
</dbReference>
<accession>A0A975U3Y8</accession>
<sequence>MRSDLGLARAVIVALALAGCVSLPMPFEPGSTPSPAPVSLIRPPPARIVIPPPASAGLGADRAQHFAAELASALQELEVPATAAGIRNPEYRLLVNGEAEAGLVRLTYSLTGRDGRQIAATGGPRPVPARAWAEAAPETLRAVASDAAPAILRMLGAVEASAREQAPGAAARRLPSATLPAIVGAPGDGARSLDRALRAALEREGVVVAPEGAEAEFRIAGRVARAPAGRARERVEIVWTVFRADGLELGRVAQLNEVPRGALDGLWGDVAVIVADQAAQGVVEVIRRHRDGD</sequence>
<dbReference type="RefSeq" id="WP_218286896.1">
    <property type="nucleotide sequence ID" value="NZ_CP076448.1"/>
</dbReference>
<dbReference type="AlphaFoldDB" id="A0A975U3Y8"/>
<protein>
    <recommendedName>
        <fullName evidence="3">Lipoprotein</fullName>
    </recommendedName>
</protein>
<keyword evidence="2" id="KW-1185">Reference proteome</keyword>
<reference evidence="1" key="1">
    <citation type="submission" date="2021-06" db="EMBL/GenBank/DDBJ databases">
        <title>Elioraea tepida, sp. nov., a moderately thermophilic aerobic anoxygenic phototrophic bacterium isolated from an alkaline siliceous hot spring mat community in Yellowstone National Park, WY, USA.</title>
        <authorList>
            <person name="Saini M.K."/>
            <person name="Yoshida S."/>
            <person name="Sebastian A."/>
            <person name="Hirose S."/>
            <person name="Hara E."/>
            <person name="Tamaki H."/>
            <person name="Soulier N.T."/>
            <person name="Albert I."/>
            <person name="Hanada S."/>
            <person name="Bryant D.A."/>
            <person name="Tank M."/>
        </authorList>
    </citation>
    <scope>NUCLEOTIDE SEQUENCE</scope>
    <source>
        <strain evidence="1">MS-P2</strain>
    </source>
</reference>
<evidence type="ECO:0000313" key="2">
    <source>
        <dbReference type="Proteomes" id="UP000694001"/>
    </source>
</evidence>
<gene>
    <name evidence="1" type="ORF">KO353_06490</name>
</gene>
<dbReference type="PROSITE" id="PS51257">
    <property type="entry name" value="PROKAR_LIPOPROTEIN"/>
    <property type="match status" value="1"/>
</dbReference>